<protein>
    <submittedName>
        <fullName evidence="2">Related to selenoprotein domain protein</fullName>
    </submittedName>
</protein>
<dbReference type="OrthoDB" id="60822at2759"/>
<organism evidence="2 3">
    <name type="scientific">Saccharomycodes ludwigii</name>
    <dbReference type="NCBI Taxonomy" id="36035"/>
    <lineage>
        <taxon>Eukaryota</taxon>
        <taxon>Fungi</taxon>
        <taxon>Dikarya</taxon>
        <taxon>Ascomycota</taxon>
        <taxon>Saccharomycotina</taxon>
        <taxon>Saccharomycetes</taxon>
        <taxon>Saccharomycodales</taxon>
        <taxon>Saccharomycodaceae</taxon>
        <taxon>Saccharomycodes</taxon>
    </lineage>
</organism>
<dbReference type="EMBL" id="UFAJ01000320">
    <property type="protein sequence ID" value="SSD60302.1"/>
    <property type="molecule type" value="Genomic_DNA"/>
</dbReference>
<sequence>MTDISSVYPKVSIEFCNKCKWGLRSFWYQQELLQTFDDKIKELSLKPRNDQPGIFLIKGYFYIDTKFHTVVLWDRKIDGGFPDAKTLKQRIKKLLFNEKIDIGKHNDGCDTVLGKSVVSEEGIKTACEDCIGK</sequence>
<dbReference type="NCBIfam" id="TIGR02174">
    <property type="entry name" value="CXXU_selWTH"/>
    <property type="match status" value="1"/>
</dbReference>
<dbReference type="AlphaFoldDB" id="A0A376B6N1"/>
<dbReference type="PANTHER" id="PTHR36417:SF2">
    <property type="entry name" value="SELENOPROTEIN DOMAIN PROTEIN (AFU_ORTHOLOGUE AFUA_1G05220)"/>
    <property type="match status" value="1"/>
</dbReference>
<dbReference type="Pfam" id="PF10262">
    <property type="entry name" value="Rdx"/>
    <property type="match status" value="1"/>
</dbReference>
<dbReference type="InterPro" id="IPR036249">
    <property type="entry name" value="Thioredoxin-like_sf"/>
</dbReference>
<evidence type="ECO:0000256" key="1">
    <source>
        <dbReference type="ARBA" id="ARBA00023284"/>
    </source>
</evidence>
<dbReference type="Gene3D" id="3.40.30.10">
    <property type="entry name" value="Glutaredoxin"/>
    <property type="match status" value="1"/>
</dbReference>
<dbReference type="SUPFAM" id="SSF52833">
    <property type="entry name" value="Thioredoxin-like"/>
    <property type="match status" value="1"/>
</dbReference>
<name>A0A376B6N1_9ASCO</name>
<evidence type="ECO:0000313" key="2">
    <source>
        <dbReference type="EMBL" id="SSD60302.1"/>
    </source>
</evidence>
<dbReference type="InterPro" id="IPR011893">
    <property type="entry name" value="Selenoprotein_Rdx-typ"/>
</dbReference>
<gene>
    <name evidence="2" type="ORF">SCODWIG_02063</name>
</gene>
<keyword evidence="1" id="KW-0676">Redox-active center</keyword>
<dbReference type="VEuPathDB" id="FungiDB:SCODWIG_02063"/>
<dbReference type="Proteomes" id="UP000262825">
    <property type="component" value="Unassembled WGS sequence"/>
</dbReference>
<reference evidence="3" key="1">
    <citation type="submission" date="2018-06" db="EMBL/GenBank/DDBJ databases">
        <authorList>
            <person name="Guldener U."/>
        </authorList>
    </citation>
    <scope>NUCLEOTIDE SEQUENCE [LARGE SCALE GENOMIC DNA]</scope>
    <source>
        <strain evidence="3">UTAD17</strain>
    </source>
</reference>
<keyword evidence="3" id="KW-1185">Reference proteome</keyword>
<evidence type="ECO:0000313" key="3">
    <source>
        <dbReference type="Proteomes" id="UP000262825"/>
    </source>
</evidence>
<accession>A0A376B6N1</accession>
<proteinExistence type="predicted"/>
<dbReference type="PANTHER" id="PTHR36417">
    <property type="entry name" value="SELENOPROTEIN DOMAIN PROTEIN (AFU_ORTHOLOGUE AFUA_1G05220)"/>
    <property type="match status" value="1"/>
</dbReference>